<sequence>MYNANLTLANAAQLVSAVKTAAAQKVNAVVVQLATAVKKVAKHNLI</sequence>
<gene>
    <name evidence="1" type="ORF">F480_04245</name>
</gene>
<reference evidence="1 2" key="1">
    <citation type="submission" date="2014-01" db="EMBL/GenBank/DDBJ databases">
        <authorList>
            <person name="Zuccon D."/>
        </authorList>
    </citation>
    <scope>NUCLEOTIDE SEQUENCE [LARGE SCALE GENOMIC DNA]</scope>
    <source>
        <strain evidence="1 2">Y31</strain>
    </source>
</reference>
<accession>A0A179D2N4</accession>
<evidence type="ECO:0000313" key="2">
    <source>
        <dbReference type="Proteomes" id="UP000078358"/>
    </source>
</evidence>
<protein>
    <submittedName>
        <fullName evidence="1">Uncharacterized protein</fullName>
    </submittedName>
</protein>
<proteinExistence type="predicted"/>
<name>A0A179D2N4_BIBTR</name>
<organism evidence="1 2">
    <name type="scientific">Bibersteinia trehalosi Y31</name>
    <dbReference type="NCBI Taxonomy" id="1261658"/>
    <lineage>
        <taxon>Bacteria</taxon>
        <taxon>Pseudomonadati</taxon>
        <taxon>Pseudomonadota</taxon>
        <taxon>Gammaproteobacteria</taxon>
        <taxon>Pasteurellales</taxon>
        <taxon>Pasteurellaceae</taxon>
        <taxon>Bibersteinia</taxon>
    </lineage>
</organism>
<evidence type="ECO:0000313" key="1">
    <source>
        <dbReference type="EMBL" id="OAQ15831.1"/>
    </source>
</evidence>
<dbReference type="RefSeq" id="WP_170169280.1">
    <property type="nucleotide sequence ID" value="NZ_JACI01000001.1"/>
</dbReference>
<dbReference type="PATRIC" id="fig|1261658.3.peg.854"/>
<dbReference type="AlphaFoldDB" id="A0A179D2N4"/>
<dbReference type="Proteomes" id="UP000078358">
    <property type="component" value="Unassembled WGS sequence"/>
</dbReference>
<dbReference type="EMBL" id="JACI01000001">
    <property type="protein sequence ID" value="OAQ15831.1"/>
    <property type="molecule type" value="Genomic_DNA"/>
</dbReference>
<comment type="caution">
    <text evidence="1">The sequence shown here is derived from an EMBL/GenBank/DDBJ whole genome shotgun (WGS) entry which is preliminary data.</text>
</comment>